<keyword evidence="2" id="KW-1185">Reference proteome</keyword>
<reference evidence="1 2" key="1">
    <citation type="journal article" date="2018" name="J. Allergy Clin. Immunol.">
        <title>High-quality assembly of Dermatophagoides pteronyssinus genome and transcriptome reveals a wide range of novel allergens.</title>
        <authorList>
            <person name="Liu X.Y."/>
            <person name="Yang K.Y."/>
            <person name="Wang M.Q."/>
            <person name="Kwok J.S."/>
            <person name="Zeng X."/>
            <person name="Yang Z."/>
            <person name="Xiao X.J."/>
            <person name="Lau C.P."/>
            <person name="Li Y."/>
            <person name="Huang Z.M."/>
            <person name="Ba J.G."/>
            <person name="Yim A.K."/>
            <person name="Ouyang C.Y."/>
            <person name="Ngai S.M."/>
            <person name="Chan T.F."/>
            <person name="Leung E.L."/>
            <person name="Liu L."/>
            <person name="Liu Z.G."/>
            <person name="Tsui S.K."/>
        </authorList>
    </citation>
    <scope>NUCLEOTIDE SEQUENCE [LARGE SCALE GENOMIC DNA]</scope>
    <source>
        <strain evidence="1">Derp</strain>
    </source>
</reference>
<evidence type="ECO:0000313" key="1">
    <source>
        <dbReference type="EMBL" id="KAH9416380.1"/>
    </source>
</evidence>
<protein>
    <submittedName>
        <fullName evidence="1">Uncharacterized protein</fullName>
    </submittedName>
</protein>
<name>A0ABQ8J1K2_DERPT</name>
<sequence length="69" mass="8192">MNRLDVGFQIRLLSTMILYKRIAMVDRIYNIQIVINISQQHIHDTMMIEFDSTKKIHFNHHIPGAIEID</sequence>
<gene>
    <name evidence="1" type="ORF">DERP_000885</name>
</gene>
<dbReference type="EMBL" id="NJHN03000095">
    <property type="protein sequence ID" value="KAH9416380.1"/>
    <property type="molecule type" value="Genomic_DNA"/>
</dbReference>
<comment type="caution">
    <text evidence="1">The sequence shown here is derived from an EMBL/GenBank/DDBJ whole genome shotgun (WGS) entry which is preliminary data.</text>
</comment>
<proteinExistence type="predicted"/>
<reference evidence="1 2" key="2">
    <citation type="journal article" date="2022" name="Mol. Biol. Evol.">
        <title>Comparative Genomics Reveals Insights into the Divergent Evolution of Astigmatic Mites and Household Pest Adaptations.</title>
        <authorList>
            <person name="Xiong Q."/>
            <person name="Wan A.T."/>
            <person name="Liu X."/>
            <person name="Fung C.S."/>
            <person name="Xiao X."/>
            <person name="Malainual N."/>
            <person name="Hou J."/>
            <person name="Wang L."/>
            <person name="Wang M."/>
            <person name="Yang K.Y."/>
            <person name="Cui Y."/>
            <person name="Leung E.L."/>
            <person name="Nong W."/>
            <person name="Shin S.K."/>
            <person name="Au S.W."/>
            <person name="Jeong K.Y."/>
            <person name="Chew F.T."/>
            <person name="Hui J.H."/>
            <person name="Leung T.F."/>
            <person name="Tungtrongchitr A."/>
            <person name="Zhong N."/>
            <person name="Liu Z."/>
            <person name="Tsui S.K."/>
        </authorList>
    </citation>
    <scope>NUCLEOTIDE SEQUENCE [LARGE SCALE GENOMIC DNA]</scope>
    <source>
        <strain evidence="1">Derp</strain>
    </source>
</reference>
<accession>A0ABQ8J1K2</accession>
<evidence type="ECO:0000313" key="2">
    <source>
        <dbReference type="Proteomes" id="UP000887458"/>
    </source>
</evidence>
<organism evidence="1 2">
    <name type="scientific">Dermatophagoides pteronyssinus</name>
    <name type="common">European house dust mite</name>
    <dbReference type="NCBI Taxonomy" id="6956"/>
    <lineage>
        <taxon>Eukaryota</taxon>
        <taxon>Metazoa</taxon>
        <taxon>Ecdysozoa</taxon>
        <taxon>Arthropoda</taxon>
        <taxon>Chelicerata</taxon>
        <taxon>Arachnida</taxon>
        <taxon>Acari</taxon>
        <taxon>Acariformes</taxon>
        <taxon>Sarcoptiformes</taxon>
        <taxon>Astigmata</taxon>
        <taxon>Psoroptidia</taxon>
        <taxon>Analgoidea</taxon>
        <taxon>Pyroglyphidae</taxon>
        <taxon>Dermatophagoidinae</taxon>
        <taxon>Dermatophagoides</taxon>
    </lineage>
</organism>
<dbReference type="Proteomes" id="UP000887458">
    <property type="component" value="Unassembled WGS sequence"/>
</dbReference>